<evidence type="ECO:0000256" key="3">
    <source>
        <dbReference type="ARBA" id="ARBA00023235"/>
    </source>
</evidence>
<dbReference type="SUPFAM" id="SSF54534">
    <property type="entry name" value="FKBP-like"/>
    <property type="match status" value="1"/>
</dbReference>
<dbReference type="Pfam" id="PF00254">
    <property type="entry name" value="FKBP_C"/>
    <property type="match status" value="1"/>
</dbReference>
<organism evidence="7 8">
    <name type="scientific">Streptomyces albus</name>
    <dbReference type="NCBI Taxonomy" id="1888"/>
    <lineage>
        <taxon>Bacteria</taxon>
        <taxon>Bacillati</taxon>
        <taxon>Actinomycetota</taxon>
        <taxon>Actinomycetes</taxon>
        <taxon>Kitasatosporales</taxon>
        <taxon>Streptomycetaceae</taxon>
        <taxon>Streptomyces</taxon>
    </lineage>
</organism>
<proteinExistence type="inferred from homology"/>
<protein>
    <recommendedName>
        <fullName evidence="5">Peptidyl-prolyl cis-trans isomerase</fullName>
        <ecNumber evidence="5">5.2.1.8</ecNumber>
    </recommendedName>
</protein>
<evidence type="ECO:0000256" key="2">
    <source>
        <dbReference type="ARBA" id="ARBA00023110"/>
    </source>
</evidence>
<comment type="catalytic activity">
    <reaction evidence="1 4 5">
        <text>[protein]-peptidylproline (omega=180) = [protein]-peptidylproline (omega=0)</text>
        <dbReference type="Rhea" id="RHEA:16237"/>
        <dbReference type="Rhea" id="RHEA-COMP:10747"/>
        <dbReference type="Rhea" id="RHEA-COMP:10748"/>
        <dbReference type="ChEBI" id="CHEBI:83833"/>
        <dbReference type="ChEBI" id="CHEBI:83834"/>
        <dbReference type="EC" id="5.2.1.8"/>
    </reaction>
</comment>
<gene>
    <name evidence="7" type="ORF">D8771_05090</name>
</gene>
<accession>A0A8H1LLL1</accession>
<dbReference type="EC" id="5.2.1.8" evidence="5"/>
<evidence type="ECO:0000313" key="7">
    <source>
        <dbReference type="EMBL" id="TGG87124.1"/>
    </source>
</evidence>
<keyword evidence="3 4" id="KW-0413">Isomerase</keyword>
<dbReference type="PROSITE" id="PS50059">
    <property type="entry name" value="FKBP_PPIASE"/>
    <property type="match status" value="1"/>
</dbReference>
<dbReference type="Proteomes" id="UP000298111">
    <property type="component" value="Unassembled WGS sequence"/>
</dbReference>
<dbReference type="EMBL" id="RCIY01000029">
    <property type="protein sequence ID" value="TGG87124.1"/>
    <property type="molecule type" value="Genomic_DNA"/>
</dbReference>
<dbReference type="Gene3D" id="3.10.50.40">
    <property type="match status" value="1"/>
</dbReference>
<evidence type="ECO:0000256" key="5">
    <source>
        <dbReference type="RuleBase" id="RU003915"/>
    </source>
</evidence>
<evidence type="ECO:0000259" key="6">
    <source>
        <dbReference type="PROSITE" id="PS50059"/>
    </source>
</evidence>
<dbReference type="InterPro" id="IPR046357">
    <property type="entry name" value="PPIase_dom_sf"/>
</dbReference>
<dbReference type="InterPro" id="IPR001179">
    <property type="entry name" value="PPIase_FKBP_dom"/>
</dbReference>
<sequence>MEFAVPPDQAYGSKGVEGKIPPNATLLFVLDILDVIKVMDDRR</sequence>
<name>A0A8H1LLL1_9ACTN</name>
<evidence type="ECO:0000256" key="1">
    <source>
        <dbReference type="ARBA" id="ARBA00000971"/>
    </source>
</evidence>
<feature type="domain" description="PPIase FKBP-type" evidence="6">
    <location>
        <begin position="1"/>
        <end position="36"/>
    </location>
</feature>
<evidence type="ECO:0000313" key="8">
    <source>
        <dbReference type="Proteomes" id="UP000298111"/>
    </source>
</evidence>
<dbReference type="AlphaFoldDB" id="A0A8H1LLL1"/>
<comment type="similarity">
    <text evidence="5">Belongs to the FKBP-type PPIase family.</text>
</comment>
<reference evidence="7 8" key="1">
    <citation type="submission" date="2018-10" db="EMBL/GenBank/DDBJ databases">
        <title>Isolation of pseudouridimycin from Streptomyces albus DSM 40763.</title>
        <authorList>
            <person name="Rosenqvist P."/>
            <person name="Metsae-Ketelae M."/>
            <person name="Virta P."/>
        </authorList>
    </citation>
    <scope>NUCLEOTIDE SEQUENCE [LARGE SCALE GENOMIC DNA]</scope>
    <source>
        <strain evidence="7 8">DSM 40763</strain>
    </source>
</reference>
<dbReference type="GO" id="GO:0003755">
    <property type="term" value="F:peptidyl-prolyl cis-trans isomerase activity"/>
    <property type="evidence" value="ECO:0007669"/>
    <property type="project" value="UniProtKB-UniRule"/>
</dbReference>
<evidence type="ECO:0000256" key="4">
    <source>
        <dbReference type="PROSITE-ProRule" id="PRU00277"/>
    </source>
</evidence>
<keyword evidence="2 4" id="KW-0697">Rotamase</keyword>
<comment type="caution">
    <text evidence="7">The sequence shown here is derived from an EMBL/GenBank/DDBJ whole genome shotgun (WGS) entry which is preliminary data.</text>
</comment>